<evidence type="ECO:0000256" key="4">
    <source>
        <dbReference type="ARBA" id="ARBA00022801"/>
    </source>
</evidence>
<evidence type="ECO:0000256" key="6">
    <source>
        <dbReference type="ARBA" id="ARBA00023049"/>
    </source>
</evidence>
<evidence type="ECO:0000313" key="11">
    <source>
        <dbReference type="Proteomes" id="UP000076154"/>
    </source>
</evidence>
<keyword evidence="11" id="KW-1185">Reference proteome</keyword>
<dbReference type="AlphaFoldDB" id="A0A369JGV5"/>
<dbReference type="SUPFAM" id="SSF55486">
    <property type="entry name" value="Metalloproteases ('zincins'), catalytic domain"/>
    <property type="match status" value="1"/>
</dbReference>
<dbReference type="STRING" id="39966.A0A369JGV5"/>
<name>A0A369JGV5_HYPMA</name>
<dbReference type="Pfam" id="PF01432">
    <property type="entry name" value="Peptidase_M3"/>
    <property type="match status" value="1"/>
</dbReference>
<dbReference type="OrthoDB" id="534666at2759"/>
<evidence type="ECO:0000313" key="10">
    <source>
        <dbReference type="EMBL" id="RDB18056.1"/>
    </source>
</evidence>
<dbReference type="InterPro" id="IPR001567">
    <property type="entry name" value="Pept_M3A_M3B_dom"/>
</dbReference>
<dbReference type="CDD" id="cd06455">
    <property type="entry name" value="M3A_TOP"/>
    <property type="match status" value="1"/>
</dbReference>
<comment type="cofactor">
    <cofactor evidence="8">
        <name>Zn(2+)</name>
        <dbReference type="ChEBI" id="CHEBI:29105"/>
    </cofactor>
    <text evidence="8">Binds 1 zinc ion.</text>
</comment>
<dbReference type="PANTHER" id="PTHR11804:SF84">
    <property type="entry name" value="SACCHAROLYSIN"/>
    <property type="match status" value="1"/>
</dbReference>
<dbReference type="InParanoid" id="A0A369JGV5"/>
<proteinExistence type="inferred from homology"/>
<evidence type="ECO:0000259" key="9">
    <source>
        <dbReference type="Pfam" id="PF01432"/>
    </source>
</evidence>
<sequence length="678" mass="77304">MSLTPPQPPPAWNHTAEDITRLTNELIAENRAKQDEVGALAPKDCNFASVFVALADADARFDAGFEPLAFYQNVSPSKELRDSSNAAEALAREFGVESSMRLDVFQAKVAAQKNLKESGDWDKLSPEEQRLVDKMILDGTRAGLALPEKERTELTVLKKELSQVCLDFSKNFNEENGVISFTEEELKGVPKDVVSGYTKRVEDSKEVYDVTYKTPDIFPVFKFAENPETRRIAHEGHESRLAVNVPILDKALDLRRQIAKILGYETWADFITEEKMIKSGKNVDDFLNDLEVKLRPVGIKEREILLALKKKEHEAKALPFDGEFYIWDYRYYDRKYIEESLHLDDSLVKEYFPVSVVVPTILSIYQNLLSVRFEEIKGTTWHPEVQQFAVWEKDAKDESGFVGYCYLDLFPREAKYSHAAVWPLLPGYELPDGKRNYPLAAMVANLAKPTPDKPALMRHDDVVTFFHEMGHVFHGLLSRTKFSRFHGTSVARDFVEAPSQMLENWCWEPKVLEQMSSHYETQKPLSPELIEKIVKSRYVNVGLFYLRQLFFAKFDLKVHTDKESADYTDLWNTLREKVSLVKGKTSTPGQGTFGHITGGYDAGYYGYTYSLVFAADMYATVFKADPLDPARGQRYRDKILRVGGSREETDSLEDFLGRPPNSDAFLKELFGTLPSSNL</sequence>
<dbReference type="InterPro" id="IPR045090">
    <property type="entry name" value="Pept_M3A_M3B"/>
</dbReference>
<comment type="function">
    <text evidence="7">Cleaves proteins, imported into the mitochondrion, to their mature size. While most mitochondrial precursor proteins are processed to the mature form in one step by mitochondrial processing peptidase (MPP), the sequential cleavage by MIP of an octapeptide after initial processing by MPP is a required step for a subgroup of nuclear-encoded precursor proteins destined for the matrix or the inner membrane.</text>
</comment>
<dbReference type="Gene3D" id="3.40.390.10">
    <property type="entry name" value="Collagenase (Catalytic Domain)"/>
    <property type="match status" value="1"/>
</dbReference>
<keyword evidence="2 8" id="KW-0645">Protease</keyword>
<dbReference type="InterPro" id="IPR024079">
    <property type="entry name" value="MetalloPept_cat_dom_sf"/>
</dbReference>
<dbReference type="EMBL" id="LUEZ02000107">
    <property type="protein sequence ID" value="RDB18056.1"/>
    <property type="molecule type" value="Genomic_DNA"/>
</dbReference>
<reference evidence="10" key="1">
    <citation type="submission" date="2018-04" db="EMBL/GenBank/DDBJ databases">
        <title>Whole genome sequencing of Hypsizygus marmoreus.</title>
        <authorList>
            <person name="Choi I.-G."/>
            <person name="Min B."/>
            <person name="Kim J.-G."/>
            <person name="Kim S."/>
            <person name="Oh Y.-L."/>
            <person name="Kong W.-S."/>
            <person name="Park H."/>
            <person name="Jeong J."/>
            <person name="Song E.-S."/>
        </authorList>
    </citation>
    <scope>NUCLEOTIDE SEQUENCE [LARGE SCALE GENOMIC DNA]</scope>
    <source>
        <strain evidence="10">51987-8</strain>
    </source>
</reference>
<dbReference type="GO" id="GO:0004222">
    <property type="term" value="F:metalloendopeptidase activity"/>
    <property type="evidence" value="ECO:0007669"/>
    <property type="project" value="InterPro"/>
</dbReference>
<dbReference type="GO" id="GO:0006518">
    <property type="term" value="P:peptide metabolic process"/>
    <property type="evidence" value="ECO:0007669"/>
    <property type="project" value="TreeGrafter"/>
</dbReference>
<dbReference type="Gene3D" id="1.20.1050.40">
    <property type="entry name" value="Endopeptidase. Chain P, domain 1"/>
    <property type="match status" value="1"/>
</dbReference>
<protein>
    <submittedName>
        <fullName evidence="10">Thimet oligopeptidase</fullName>
    </submittedName>
</protein>
<dbReference type="Gene3D" id="1.10.1370.10">
    <property type="entry name" value="Neurolysin, domain 3"/>
    <property type="match status" value="1"/>
</dbReference>
<comment type="similarity">
    <text evidence="1 8">Belongs to the peptidase M3 family.</text>
</comment>
<dbReference type="FunFam" id="3.40.390.10:FF:000006">
    <property type="entry name" value="Thimet oligopeptidase 1"/>
    <property type="match status" value="1"/>
</dbReference>
<evidence type="ECO:0000256" key="2">
    <source>
        <dbReference type="ARBA" id="ARBA00022670"/>
    </source>
</evidence>
<dbReference type="PANTHER" id="PTHR11804">
    <property type="entry name" value="PROTEASE M3 THIMET OLIGOPEPTIDASE-RELATED"/>
    <property type="match status" value="1"/>
</dbReference>
<organism evidence="10 11">
    <name type="scientific">Hypsizygus marmoreus</name>
    <name type="common">White beech mushroom</name>
    <name type="synonym">Agaricus marmoreus</name>
    <dbReference type="NCBI Taxonomy" id="39966"/>
    <lineage>
        <taxon>Eukaryota</taxon>
        <taxon>Fungi</taxon>
        <taxon>Dikarya</taxon>
        <taxon>Basidiomycota</taxon>
        <taxon>Agaricomycotina</taxon>
        <taxon>Agaricomycetes</taxon>
        <taxon>Agaricomycetidae</taxon>
        <taxon>Agaricales</taxon>
        <taxon>Tricholomatineae</taxon>
        <taxon>Lyophyllaceae</taxon>
        <taxon>Hypsizygus</taxon>
    </lineage>
</organism>
<dbReference type="Proteomes" id="UP000076154">
    <property type="component" value="Unassembled WGS sequence"/>
</dbReference>
<feature type="domain" description="Peptidase M3A/M3B catalytic" evidence="9">
    <location>
        <begin position="223"/>
        <end position="668"/>
    </location>
</feature>
<evidence type="ECO:0000256" key="1">
    <source>
        <dbReference type="ARBA" id="ARBA00006040"/>
    </source>
</evidence>
<accession>A0A369JGV5</accession>
<keyword evidence="6 8" id="KW-0482">Metalloprotease</keyword>
<gene>
    <name evidence="10" type="primary">Thop1_1</name>
    <name evidence="10" type="ORF">Hypma_000894</name>
</gene>
<evidence type="ECO:0000256" key="5">
    <source>
        <dbReference type="ARBA" id="ARBA00022833"/>
    </source>
</evidence>
<evidence type="ECO:0000256" key="3">
    <source>
        <dbReference type="ARBA" id="ARBA00022723"/>
    </source>
</evidence>
<comment type="caution">
    <text evidence="10">The sequence shown here is derived from an EMBL/GenBank/DDBJ whole genome shotgun (WGS) entry which is preliminary data.</text>
</comment>
<evidence type="ECO:0000256" key="7">
    <source>
        <dbReference type="ARBA" id="ARBA00025208"/>
    </source>
</evidence>
<dbReference type="InterPro" id="IPR024080">
    <property type="entry name" value="Neurolysin/TOP_N"/>
</dbReference>
<evidence type="ECO:0000256" key="8">
    <source>
        <dbReference type="RuleBase" id="RU003435"/>
    </source>
</evidence>
<keyword evidence="4 8" id="KW-0378">Hydrolase</keyword>
<dbReference type="InterPro" id="IPR024077">
    <property type="entry name" value="Neurolysin/TOP_dom2"/>
</dbReference>
<dbReference type="GO" id="GO:0005758">
    <property type="term" value="C:mitochondrial intermembrane space"/>
    <property type="evidence" value="ECO:0007669"/>
    <property type="project" value="TreeGrafter"/>
</dbReference>
<dbReference type="GO" id="GO:0006508">
    <property type="term" value="P:proteolysis"/>
    <property type="evidence" value="ECO:0007669"/>
    <property type="project" value="UniProtKB-KW"/>
</dbReference>
<keyword evidence="5 8" id="KW-0862">Zinc</keyword>
<keyword evidence="3 8" id="KW-0479">Metal-binding</keyword>
<dbReference type="GO" id="GO:0046872">
    <property type="term" value="F:metal ion binding"/>
    <property type="evidence" value="ECO:0007669"/>
    <property type="project" value="UniProtKB-UniRule"/>
</dbReference>